<evidence type="ECO:0000313" key="3">
    <source>
        <dbReference type="EMBL" id="GGC69561.1"/>
    </source>
</evidence>
<dbReference type="RefSeq" id="WP_229675937.1">
    <property type="nucleotide sequence ID" value="NZ_BMJH01000002.1"/>
</dbReference>
<keyword evidence="2" id="KW-0472">Membrane</keyword>
<evidence type="ECO:0000313" key="4">
    <source>
        <dbReference type="Proteomes" id="UP000641514"/>
    </source>
</evidence>
<feature type="region of interest" description="Disordered" evidence="1">
    <location>
        <begin position="75"/>
        <end position="97"/>
    </location>
</feature>
<gene>
    <name evidence="3" type="ORF">GCM10011410_22970</name>
</gene>
<comment type="caution">
    <text evidence="3">The sequence shown here is derived from an EMBL/GenBank/DDBJ whole genome shotgun (WGS) entry which is preliminary data.</text>
</comment>
<reference evidence="3" key="1">
    <citation type="journal article" date="2014" name="Int. J. Syst. Evol. Microbiol.">
        <title>Complete genome sequence of Corynebacterium casei LMG S-19264T (=DSM 44701T), isolated from a smear-ripened cheese.</title>
        <authorList>
            <consortium name="US DOE Joint Genome Institute (JGI-PGF)"/>
            <person name="Walter F."/>
            <person name="Albersmeier A."/>
            <person name="Kalinowski J."/>
            <person name="Ruckert C."/>
        </authorList>
    </citation>
    <scope>NUCLEOTIDE SEQUENCE</scope>
    <source>
        <strain evidence="3">CGMCC 1.15478</strain>
    </source>
</reference>
<feature type="transmembrane region" description="Helical" evidence="2">
    <location>
        <begin position="12"/>
        <end position="37"/>
    </location>
</feature>
<protein>
    <submittedName>
        <fullName evidence="3">Uncharacterized protein</fullName>
    </submittedName>
</protein>
<name>A0A916XFH5_9ACTN</name>
<dbReference type="Proteomes" id="UP000641514">
    <property type="component" value="Unassembled WGS sequence"/>
</dbReference>
<feature type="transmembrane region" description="Helical" evidence="2">
    <location>
        <begin position="43"/>
        <end position="62"/>
    </location>
</feature>
<accession>A0A916XFH5</accession>
<keyword evidence="4" id="KW-1185">Reference proteome</keyword>
<dbReference type="EMBL" id="BMJH01000002">
    <property type="protein sequence ID" value="GGC69561.1"/>
    <property type="molecule type" value="Genomic_DNA"/>
</dbReference>
<keyword evidence="2" id="KW-0812">Transmembrane</keyword>
<proteinExistence type="predicted"/>
<feature type="compositionally biased region" description="Basic and acidic residues" evidence="1">
    <location>
        <begin position="79"/>
        <end position="97"/>
    </location>
</feature>
<evidence type="ECO:0000256" key="2">
    <source>
        <dbReference type="SAM" id="Phobius"/>
    </source>
</evidence>
<dbReference type="AlphaFoldDB" id="A0A916XFH5"/>
<organism evidence="3 4">
    <name type="scientific">Hoyosella rhizosphaerae</name>
    <dbReference type="NCBI Taxonomy" id="1755582"/>
    <lineage>
        <taxon>Bacteria</taxon>
        <taxon>Bacillati</taxon>
        <taxon>Actinomycetota</taxon>
        <taxon>Actinomycetes</taxon>
        <taxon>Mycobacteriales</taxon>
        <taxon>Hoyosellaceae</taxon>
        <taxon>Hoyosella</taxon>
    </lineage>
</organism>
<sequence>MRRRRSAAEFSLGRLAFYSLGAGTLALLLATILIMVWQPSPEIGLAIALLGLVGAIAAMGFVSTRMTRRAIAEIEAEEEQAKTRSPKIETKDEGTRA</sequence>
<reference evidence="3" key="2">
    <citation type="submission" date="2020-09" db="EMBL/GenBank/DDBJ databases">
        <authorList>
            <person name="Sun Q."/>
            <person name="Zhou Y."/>
        </authorList>
    </citation>
    <scope>NUCLEOTIDE SEQUENCE</scope>
    <source>
        <strain evidence="3">CGMCC 1.15478</strain>
    </source>
</reference>
<evidence type="ECO:0000256" key="1">
    <source>
        <dbReference type="SAM" id="MobiDB-lite"/>
    </source>
</evidence>
<keyword evidence="2" id="KW-1133">Transmembrane helix</keyword>